<comment type="caution">
    <text evidence="2">The sequence shown here is derived from an EMBL/GenBank/DDBJ whole genome shotgun (WGS) entry which is preliminary data.</text>
</comment>
<accession>A0A9N8HW31</accession>
<proteinExistence type="predicted"/>
<dbReference type="PANTHER" id="PTHR41521:SF4">
    <property type="entry name" value="BLR0684 PROTEIN"/>
    <property type="match status" value="1"/>
</dbReference>
<feature type="domain" description="DUF1330" evidence="1">
    <location>
        <begin position="3"/>
        <end position="99"/>
    </location>
</feature>
<dbReference type="PANTHER" id="PTHR41521">
    <property type="match status" value="1"/>
</dbReference>
<evidence type="ECO:0000313" key="2">
    <source>
        <dbReference type="EMBL" id="CAB9527772.1"/>
    </source>
</evidence>
<protein>
    <recommendedName>
        <fullName evidence="1">DUF1330 domain-containing protein</fullName>
    </recommendedName>
</protein>
<dbReference type="Pfam" id="PF07045">
    <property type="entry name" value="DUF1330"/>
    <property type="match status" value="1"/>
</dbReference>
<reference evidence="2" key="1">
    <citation type="submission" date="2020-06" db="EMBL/GenBank/DDBJ databases">
        <authorList>
            <consortium name="Plant Systems Biology data submission"/>
        </authorList>
    </citation>
    <scope>NUCLEOTIDE SEQUENCE</scope>
    <source>
        <strain evidence="2">D6</strain>
    </source>
</reference>
<dbReference type="Proteomes" id="UP001153069">
    <property type="component" value="Unassembled WGS sequence"/>
</dbReference>
<name>A0A9N8HW31_9STRA</name>
<dbReference type="Gene3D" id="3.30.70.100">
    <property type="match status" value="1"/>
</dbReference>
<dbReference type="OrthoDB" id="5117618at2759"/>
<evidence type="ECO:0000313" key="3">
    <source>
        <dbReference type="Proteomes" id="UP001153069"/>
    </source>
</evidence>
<dbReference type="SUPFAM" id="SSF54909">
    <property type="entry name" value="Dimeric alpha+beta barrel"/>
    <property type="match status" value="1"/>
</dbReference>
<dbReference type="InterPro" id="IPR011008">
    <property type="entry name" value="Dimeric_a/b-barrel"/>
</dbReference>
<dbReference type="InterPro" id="IPR010753">
    <property type="entry name" value="DUF1330"/>
</dbReference>
<gene>
    <name evidence="2" type="ORF">SEMRO_2066_G313280.1</name>
</gene>
<organism evidence="2 3">
    <name type="scientific">Seminavis robusta</name>
    <dbReference type="NCBI Taxonomy" id="568900"/>
    <lineage>
        <taxon>Eukaryota</taxon>
        <taxon>Sar</taxon>
        <taxon>Stramenopiles</taxon>
        <taxon>Ochrophyta</taxon>
        <taxon>Bacillariophyta</taxon>
        <taxon>Bacillariophyceae</taxon>
        <taxon>Bacillariophycidae</taxon>
        <taxon>Naviculales</taxon>
        <taxon>Naviculaceae</taxon>
        <taxon>Seminavis</taxon>
    </lineage>
</organism>
<keyword evidence="3" id="KW-1185">Reference proteome</keyword>
<sequence>MPKGYLIAHVKVNDFEAFTPYKERAWELVDKYHGKWIVRAPLGGDVRENANGIASGSATVVVEFESLELAKAYYESEDYQAAMKLRLNNSESTFVLVEGAE</sequence>
<dbReference type="EMBL" id="CAICTM010002064">
    <property type="protein sequence ID" value="CAB9527772.1"/>
    <property type="molecule type" value="Genomic_DNA"/>
</dbReference>
<dbReference type="AlphaFoldDB" id="A0A9N8HW31"/>
<evidence type="ECO:0000259" key="1">
    <source>
        <dbReference type="Pfam" id="PF07045"/>
    </source>
</evidence>